<gene>
    <name evidence="1" type="ORF">SNE40_004007</name>
</gene>
<keyword evidence="2" id="KW-1185">Reference proteome</keyword>
<comment type="caution">
    <text evidence="1">The sequence shown here is derived from an EMBL/GenBank/DDBJ whole genome shotgun (WGS) entry which is preliminary data.</text>
</comment>
<dbReference type="Proteomes" id="UP001347796">
    <property type="component" value="Unassembled WGS sequence"/>
</dbReference>
<proteinExistence type="predicted"/>
<dbReference type="AlphaFoldDB" id="A0AAN8Q1F4"/>
<evidence type="ECO:0000313" key="2">
    <source>
        <dbReference type="Proteomes" id="UP001347796"/>
    </source>
</evidence>
<organism evidence="1 2">
    <name type="scientific">Patella caerulea</name>
    <name type="common">Rayed Mediterranean limpet</name>
    <dbReference type="NCBI Taxonomy" id="87958"/>
    <lineage>
        <taxon>Eukaryota</taxon>
        <taxon>Metazoa</taxon>
        <taxon>Spiralia</taxon>
        <taxon>Lophotrochozoa</taxon>
        <taxon>Mollusca</taxon>
        <taxon>Gastropoda</taxon>
        <taxon>Patellogastropoda</taxon>
        <taxon>Patelloidea</taxon>
        <taxon>Patellidae</taxon>
        <taxon>Patella</taxon>
    </lineage>
</organism>
<name>A0AAN8Q1F4_PATCE</name>
<dbReference type="EMBL" id="JAZGQO010000002">
    <property type="protein sequence ID" value="KAK6192559.1"/>
    <property type="molecule type" value="Genomic_DNA"/>
</dbReference>
<accession>A0AAN8Q1F4</accession>
<evidence type="ECO:0000313" key="1">
    <source>
        <dbReference type="EMBL" id="KAK6192559.1"/>
    </source>
</evidence>
<sequence>MVNGDKIWIDVGTLPDSNSDTSSEKPYRSVVNKDTCREFKNDNNFYLAVKDENIHEHNYIEFTLNINNRKLTPVVSNNNCVINCTSSGWCIYNIPDLSTDGIKEGPSVVDLVVGNMICYEAGIIVQALDSHYIIETSVDLSKTDEKDIKVVFNGVEDDYDCNKSPGINVYKLKTAKPERKFISLDDWLEKQTINGPPTLVPDPHKRLYTAQCMKPSILVTSITQSVAPTKLVANITPSMEPSKPETSIIQSVESTKLETSMVTDIGYEKSDRKSTVLLI</sequence>
<protein>
    <submittedName>
        <fullName evidence="1">Uncharacterized protein</fullName>
    </submittedName>
</protein>
<reference evidence="1 2" key="1">
    <citation type="submission" date="2024-01" db="EMBL/GenBank/DDBJ databases">
        <title>The genome of the rayed Mediterranean limpet Patella caerulea (Linnaeus, 1758).</title>
        <authorList>
            <person name="Anh-Thu Weber A."/>
            <person name="Halstead-Nussloch G."/>
        </authorList>
    </citation>
    <scope>NUCLEOTIDE SEQUENCE [LARGE SCALE GENOMIC DNA]</scope>
    <source>
        <strain evidence="1">AATW-2023a</strain>
        <tissue evidence="1">Whole specimen</tissue>
    </source>
</reference>